<dbReference type="Proteomes" id="UP000027002">
    <property type="component" value="Chromosome 5"/>
</dbReference>
<dbReference type="RefSeq" id="XP_042999966.1">
    <property type="nucleotide sequence ID" value="XM_043144031.1"/>
</dbReference>
<keyword evidence="3" id="KW-1185">Reference proteome</keyword>
<evidence type="ECO:0000256" key="1">
    <source>
        <dbReference type="SAM" id="SignalP"/>
    </source>
</evidence>
<evidence type="ECO:0000313" key="3">
    <source>
        <dbReference type="Proteomes" id="UP000027002"/>
    </source>
</evidence>
<organism evidence="2 3">
    <name type="scientific">Ustilaginoidea virens</name>
    <name type="common">Rice false smut fungus</name>
    <name type="synonym">Villosiclava virens</name>
    <dbReference type="NCBI Taxonomy" id="1159556"/>
    <lineage>
        <taxon>Eukaryota</taxon>
        <taxon>Fungi</taxon>
        <taxon>Dikarya</taxon>
        <taxon>Ascomycota</taxon>
        <taxon>Pezizomycotina</taxon>
        <taxon>Sordariomycetes</taxon>
        <taxon>Hypocreomycetidae</taxon>
        <taxon>Hypocreales</taxon>
        <taxon>Clavicipitaceae</taxon>
        <taxon>Ustilaginoidea</taxon>
    </lineage>
</organism>
<dbReference type="AlphaFoldDB" id="A0A8E5MJ62"/>
<accession>A0A8E5MJ62</accession>
<sequence>MLINAARLLLPAAALVHLSLAWATSDRCNGYSSTLIQIKHAGDIYKQPSVPGLPPPGVNPYSLIDTLLKNGEDWCKHCASPRVSVDAGRYKAQMDKLLSYAHPYSASSWDSVQSLGDALEHLCKASRKEN</sequence>
<reference evidence="2" key="1">
    <citation type="submission" date="2020-03" db="EMBL/GenBank/DDBJ databases">
        <title>A mixture of massive structural variations and highly conserved coding sequences in Ustilaginoidea virens genome.</title>
        <authorList>
            <person name="Zhang K."/>
            <person name="Zhao Z."/>
            <person name="Zhang Z."/>
            <person name="Li Y."/>
            <person name="Hsiang T."/>
            <person name="Sun W."/>
        </authorList>
    </citation>
    <scope>NUCLEOTIDE SEQUENCE</scope>
    <source>
        <strain evidence="2">UV-8b</strain>
    </source>
</reference>
<proteinExistence type="predicted"/>
<evidence type="ECO:0000313" key="2">
    <source>
        <dbReference type="EMBL" id="QUC22293.1"/>
    </source>
</evidence>
<gene>
    <name evidence="2" type="ORF">UV8b_06534</name>
</gene>
<feature type="signal peptide" evidence="1">
    <location>
        <begin position="1"/>
        <end position="23"/>
    </location>
</feature>
<keyword evidence="1" id="KW-0732">Signal</keyword>
<dbReference type="GeneID" id="66067311"/>
<protein>
    <submittedName>
        <fullName evidence="2">Uncharacterized protein</fullName>
    </submittedName>
</protein>
<feature type="chain" id="PRO_5034410787" evidence="1">
    <location>
        <begin position="24"/>
        <end position="130"/>
    </location>
</feature>
<name>A0A8E5MJ62_USTVR</name>
<dbReference type="KEGG" id="uvi:66067311"/>
<dbReference type="EMBL" id="CP072757">
    <property type="protein sequence ID" value="QUC22293.1"/>
    <property type="molecule type" value="Genomic_DNA"/>
</dbReference>